<keyword evidence="2" id="KW-1185">Reference proteome</keyword>
<protein>
    <submittedName>
        <fullName evidence="1">Uncharacterized protein</fullName>
    </submittedName>
</protein>
<evidence type="ECO:0000313" key="2">
    <source>
        <dbReference type="Proteomes" id="UP000295367"/>
    </source>
</evidence>
<dbReference type="AlphaFoldDB" id="A0A4R3Y604"/>
<comment type="caution">
    <text evidence="1">The sequence shown here is derived from an EMBL/GenBank/DDBJ whole genome shotgun (WGS) entry which is preliminary data.</text>
</comment>
<name>A0A4R3Y604_9PROT</name>
<proteinExistence type="predicted"/>
<reference evidence="1 2" key="1">
    <citation type="submission" date="2019-03" db="EMBL/GenBank/DDBJ databases">
        <title>Genomic Encyclopedia of Type Strains, Phase IV (KMG-IV): sequencing the most valuable type-strain genomes for metagenomic binning, comparative biology and taxonomic classification.</title>
        <authorList>
            <person name="Goeker M."/>
        </authorList>
    </citation>
    <scope>NUCLEOTIDE SEQUENCE [LARGE SCALE GENOMIC DNA]</scope>
    <source>
        <strain evidence="1 2">DSM 100309</strain>
    </source>
</reference>
<gene>
    <name evidence="1" type="ORF">EDC63_108102</name>
</gene>
<dbReference type="EMBL" id="SMCO01000008">
    <property type="protein sequence ID" value="TCV85894.1"/>
    <property type="molecule type" value="Genomic_DNA"/>
</dbReference>
<organism evidence="1 2">
    <name type="scientific">Sulfurirhabdus autotrophica</name>
    <dbReference type="NCBI Taxonomy" id="1706046"/>
    <lineage>
        <taxon>Bacteria</taxon>
        <taxon>Pseudomonadati</taxon>
        <taxon>Pseudomonadota</taxon>
        <taxon>Betaproteobacteria</taxon>
        <taxon>Nitrosomonadales</taxon>
        <taxon>Sulfuricellaceae</taxon>
        <taxon>Sulfurirhabdus</taxon>
    </lineage>
</organism>
<dbReference type="Proteomes" id="UP000295367">
    <property type="component" value="Unassembled WGS sequence"/>
</dbReference>
<accession>A0A4R3Y604</accession>
<evidence type="ECO:0000313" key="1">
    <source>
        <dbReference type="EMBL" id="TCV85894.1"/>
    </source>
</evidence>
<sequence>MDQARINQCIEIACEKGCTEVNAIIEKLETGLPVPEASMLNEAEQEVLLQELKSIMAVYESK</sequence>